<evidence type="ECO:0000256" key="8">
    <source>
        <dbReference type="ARBA" id="ARBA00030039"/>
    </source>
</evidence>
<dbReference type="SUPFAM" id="SSF46785">
    <property type="entry name" value="Winged helix' DNA-binding domain"/>
    <property type="match status" value="1"/>
</dbReference>
<evidence type="ECO:0000256" key="6">
    <source>
        <dbReference type="ARBA" id="ARBA00023125"/>
    </source>
</evidence>
<evidence type="ECO:0000259" key="9">
    <source>
        <dbReference type="Pfam" id="PF10451"/>
    </source>
</evidence>
<dbReference type="PANTHER" id="PTHR13989:SF33">
    <property type="entry name" value="CST COMPLEX SUBUNIT STN1"/>
    <property type="match status" value="1"/>
</dbReference>
<organism evidence="10 11">
    <name type="scientific">Basidiobolus ranarum</name>
    <dbReference type="NCBI Taxonomy" id="34480"/>
    <lineage>
        <taxon>Eukaryota</taxon>
        <taxon>Fungi</taxon>
        <taxon>Fungi incertae sedis</taxon>
        <taxon>Zoopagomycota</taxon>
        <taxon>Entomophthoromycotina</taxon>
        <taxon>Basidiobolomycetes</taxon>
        <taxon>Basidiobolales</taxon>
        <taxon>Basidiobolaceae</taxon>
        <taxon>Basidiobolus</taxon>
    </lineage>
</organism>
<dbReference type="Gene3D" id="1.10.10.980">
    <property type="entry name" value="CST, Suppressor of Cdc13 homolog, complex subunit STN1, N-terminal domain"/>
    <property type="match status" value="1"/>
</dbReference>
<feature type="domain" description="CST complex subunit Stn1 N-terminal" evidence="9">
    <location>
        <begin position="37"/>
        <end position="194"/>
    </location>
</feature>
<keyword evidence="5" id="KW-0779">Telomere</keyword>
<dbReference type="InterPro" id="IPR012340">
    <property type="entry name" value="NA-bd_OB-fold"/>
</dbReference>
<comment type="caution">
    <text evidence="10">The sequence shown here is derived from an EMBL/GenBank/DDBJ whole genome shotgun (WGS) entry which is preliminary data.</text>
</comment>
<sequence>MAAFPPPQVWGLNPLFFATPHLYIRDVLETVPHPEFSDVHFYLNHPIRNVEIVGIIIESDATTNYISYSIDDGTGIIACIQWVPAAERLIPYRETKELGSLVRVSGKIGEFRERRQLTIRELVIEEDVNFEIQRWVEIVHLKLKIYDIPFVYPTDIVEEFFPAYSIDSNITKEEKKQPNTTTVELSETTFRKSLKEYIERKRFTSFHYGDIRAAEELISIAKQVLLQQYHCTDPAPPRISSLFSRGIKRLVRDGFLYVRDADADVYEVIHHEVNLGKQILQIIRLEMSKHEQDNVNEITIITKIRSIKAFQHVPKEVLLDSLKKLVDSGDLFQPENREYKLI</sequence>
<evidence type="ECO:0000313" key="11">
    <source>
        <dbReference type="Proteomes" id="UP001479436"/>
    </source>
</evidence>
<gene>
    <name evidence="10" type="ORF">K7432_011146</name>
</gene>
<dbReference type="InterPro" id="IPR036390">
    <property type="entry name" value="WH_DNA-bd_sf"/>
</dbReference>
<dbReference type="InterPro" id="IPR040260">
    <property type="entry name" value="RFA2-like"/>
</dbReference>
<keyword evidence="11" id="KW-1185">Reference proteome</keyword>
<evidence type="ECO:0000256" key="4">
    <source>
        <dbReference type="ARBA" id="ARBA00022454"/>
    </source>
</evidence>
<comment type="subcellular location">
    <subcellularLocation>
        <location evidence="2">Chromosome</location>
        <location evidence="2">Telomere</location>
    </subcellularLocation>
    <subcellularLocation>
        <location evidence="1">Nucleus</location>
    </subcellularLocation>
</comment>
<evidence type="ECO:0000256" key="3">
    <source>
        <dbReference type="ARBA" id="ARBA00017411"/>
    </source>
</evidence>
<keyword evidence="7" id="KW-0539">Nucleus</keyword>
<dbReference type="Pfam" id="PF10451">
    <property type="entry name" value="Stn1"/>
    <property type="match status" value="1"/>
</dbReference>
<dbReference type="EMBL" id="JASJQH010007708">
    <property type="protein sequence ID" value="KAK9702634.1"/>
    <property type="molecule type" value="Genomic_DNA"/>
</dbReference>
<reference evidence="10 11" key="1">
    <citation type="submission" date="2023-04" db="EMBL/GenBank/DDBJ databases">
        <title>Genome of Basidiobolus ranarum AG-B5.</title>
        <authorList>
            <person name="Stajich J.E."/>
            <person name="Carter-House D."/>
            <person name="Gryganskyi A."/>
        </authorList>
    </citation>
    <scope>NUCLEOTIDE SEQUENCE [LARGE SCALE GENOMIC DNA]</scope>
    <source>
        <strain evidence="10 11">AG-B5</strain>
    </source>
</reference>
<evidence type="ECO:0000256" key="1">
    <source>
        <dbReference type="ARBA" id="ARBA00004123"/>
    </source>
</evidence>
<dbReference type="SUPFAM" id="SSF50249">
    <property type="entry name" value="Nucleic acid-binding proteins"/>
    <property type="match status" value="1"/>
</dbReference>
<protein>
    <recommendedName>
        <fullName evidence="3">CST complex subunit STN1</fullName>
    </recommendedName>
    <alternativeName>
        <fullName evidence="8">Suppressor of cdc thirteen homolog</fullName>
    </alternativeName>
</protein>
<keyword evidence="6" id="KW-0238">DNA-binding</keyword>
<dbReference type="InterPro" id="IPR018856">
    <property type="entry name" value="Stn1_N"/>
</dbReference>
<evidence type="ECO:0000256" key="5">
    <source>
        <dbReference type="ARBA" id="ARBA00022895"/>
    </source>
</evidence>
<accession>A0ABR2VUG7</accession>
<dbReference type="Gene3D" id="2.40.50.140">
    <property type="entry name" value="Nucleic acid-binding proteins"/>
    <property type="match status" value="1"/>
</dbReference>
<evidence type="ECO:0000256" key="7">
    <source>
        <dbReference type="ARBA" id="ARBA00023242"/>
    </source>
</evidence>
<dbReference type="PANTHER" id="PTHR13989">
    <property type="entry name" value="REPLICATION PROTEIN A-RELATED"/>
    <property type="match status" value="1"/>
</dbReference>
<proteinExistence type="predicted"/>
<dbReference type="Proteomes" id="UP001479436">
    <property type="component" value="Unassembled WGS sequence"/>
</dbReference>
<keyword evidence="4" id="KW-0158">Chromosome</keyword>
<dbReference type="InterPro" id="IPR042082">
    <property type="entry name" value="CST_Stn1_wHTH1_sf"/>
</dbReference>
<evidence type="ECO:0000313" key="10">
    <source>
        <dbReference type="EMBL" id="KAK9702634.1"/>
    </source>
</evidence>
<name>A0ABR2VUG7_9FUNG</name>
<evidence type="ECO:0000256" key="2">
    <source>
        <dbReference type="ARBA" id="ARBA00004574"/>
    </source>
</evidence>